<dbReference type="Proteomes" id="UP001153332">
    <property type="component" value="Unassembled WGS sequence"/>
</dbReference>
<organism evidence="1 2">
    <name type="scientific">Lasiodiplodia mahajangana</name>
    <dbReference type="NCBI Taxonomy" id="1108764"/>
    <lineage>
        <taxon>Eukaryota</taxon>
        <taxon>Fungi</taxon>
        <taxon>Dikarya</taxon>
        <taxon>Ascomycota</taxon>
        <taxon>Pezizomycotina</taxon>
        <taxon>Dothideomycetes</taxon>
        <taxon>Dothideomycetes incertae sedis</taxon>
        <taxon>Botryosphaeriales</taxon>
        <taxon>Botryosphaeriaceae</taxon>
        <taxon>Lasiodiplodia</taxon>
    </lineage>
</organism>
<protein>
    <submittedName>
        <fullName evidence="1">Uncharacterized protein</fullName>
    </submittedName>
</protein>
<reference evidence="1" key="1">
    <citation type="submission" date="2022-12" db="EMBL/GenBank/DDBJ databases">
        <title>Genome Sequence of Lasiodiplodia mahajangana.</title>
        <authorList>
            <person name="Buettner E."/>
        </authorList>
    </citation>
    <scope>NUCLEOTIDE SEQUENCE</scope>
    <source>
        <strain evidence="1">VT137</strain>
    </source>
</reference>
<evidence type="ECO:0000313" key="2">
    <source>
        <dbReference type="Proteomes" id="UP001153332"/>
    </source>
</evidence>
<proteinExistence type="predicted"/>
<dbReference type="EMBL" id="JAPUUL010001524">
    <property type="protein sequence ID" value="KAJ8127188.1"/>
    <property type="molecule type" value="Genomic_DNA"/>
</dbReference>
<keyword evidence="2" id="KW-1185">Reference proteome</keyword>
<comment type="caution">
    <text evidence="1">The sequence shown here is derived from an EMBL/GenBank/DDBJ whole genome shotgun (WGS) entry which is preliminary data.</text>
</comment>
<gene>
    <name evidence="1" type="ORF">O1611_g6449</name>
</gene>
<accession>A0ACC2JI34</accession>
<sequence length="657" mass="73856">MSPAFVYSRLLEHDHIRLLHLQPATSQDDELVGSLQHISLSSHYHDLIDPYTALSYVWGEPTSADKIRLDDHEFGITANLGAALRGLRDADRTHRIWADALCIDQNNIPERNQQVALMEQIYSLANTTVIYLGPLTSSADTILQEINRAILLEIAGTRAADDSSDEEVILDAANQSVLSQPWFRRVWVFQELVLSREPWVQFGSKRVRWQDLCRLLIPFLDKRRPQYAKKDLTILESMNNTRTEYWKGHSSSLFIDPSAANGGDFGDYDDGRGSGPRRLWRLLEMRKDCGATDPRDFIFAHMGIISDREAAFKYITIDYTQTTSEVFTSAARYISRRRGFPSLRTAVSPSGIPDSILPSWVPSWNRQISQRVSGRDVETSLSTPFANSSRAEAFPMCAAAEVLYVSGVMPPPSVPSEEFRRLLKDYCQKMTSSGYQGASWENFVDTLTTVGGVENTAFGGVPLGSWPDHVRDQGGQALEFQVHGFFSVYLHSQLWDAPPFESRLALLNNGTLVIVPRETKGGDVLVHLEWQNEREYGLLETTGGHSAVKVVVMRRHSPPGTLQFERQYVSNYVAAMLRRDNIRDSGVNEILFLHGILIGVCWIEGVTVPELAKNAYGKQAVARVGGWSVYDVTERLGRRRDNGDRFSPDYGCVIVLH</sequence>
<name>A0ACC2JI34_9PEZI</name>
<evidence type="ECO:0000313" key="1">
    <source>
        <dbReference type="EMBL" id="KAJ8127188.1"/>
    </source>
</evidence>